<keyword evidence="8" id="KW-0472">Membrane</keyword>
<dbReference type="InterPro" id="IPR003594">
    <property type="entry name" value="HATPase_dom"/>
</dbReference>
<dbReference type="Proteomes" id="UP000671852">
    <property type="component" value="Chromosome"/>
</dbReference>
<dbReference type="GO" id="GO:0009927">
    <property type="term" value="F:histidine phosphotransfer kinase activity"/>
    <property type="evidence" value="ECO:0007669"/>
    <property type="project" value="TreeGrafter"/>
</dbReference>
<dbReference type="SMART" id="SM00304">
    <property type="entry name" value="HAMP"/>
    <property type="match status" value="1"/>
</dbReference>
<dbReference type="Pfam" id="PF02518">
    <property type="entry name" value="HATPase_c"/>
    <property type="match status" value="1"/>
</dbReference>
<evidence type="ECO:0000313" key="12">
    <source>
        <dbReference type="Proteomes" id="UP000671852"/>
    </source>
</evidence>
<dbReference type="InterPro" id="IPR036097">
    <property type="entry name" value="HisK_dim/P_sf"/>
</dbReference>
<dbReference type="InterPro" id="IPR005467">
    <property type="entry name" value="His_kinase_dom"/>
</dbReference>
<keyword evidence="4" id="KW-0597">Phosphoprotein</keyword>
<dbReference type="Pfam" id="PF00512">
    <property type="entry name" value="HisKA"/>
    <property type="match status" value="1"/>
</dbReference>
<dbReference type="InterPro" id="IPR036890">
    <property type="entry name" value="HATPase_C_sf"/>
</dbReference>
<feature type="transmembrane region" description="Helical" evidence="8">
    <location>
        <begin position="256"/>
        <end position="276"/>
    </location>
</feature>
<reference evidence="11" key="1">
    <citation type="submission" date="2019-11" db="EMBL/GenBank/DDBJ databases">
        <authorList>
            <person name="Kojima H."/>
        </authorList>
    </citation>
    <scope>NUCLEOTIDE SEQUENCE</scope>
    <source>
        <strain evidence="11">H1576</strain>
    </source>
</reference>
<evidence type="ECO:0000256" key="4">
    <source>
        <dbReference type="ARBA" id="ARBA00022553"/>
    </source>
</evidence>
<sequence>MFHFLQKSLKNRLLFSFISISVLPFLALLSYTLFLGENKMLDKIITEQINQTEVVVKRIEAHLKSMQKEINFLSSLEIMDDILAEDIDKRISNLLSKKVADYDLDIEMLVVDKSANIVSSSNIMSLSQRFHQLPLKNESGFSIVDKYLYIYSSIYSSFNKRKTLGHLVLKYNLLNLHKYLHKQEGIHSYLINPNSSFSVGDDAHLKFSIQKDIESVITDEHVIVYKKISSFLESFYLVYGVNKDIALGMLYDFTRFILYTSALILLIIIIVSIRYAKEIVKPIQQLTKVTDTITKEHNYATKLTINTQDEIATLADSFNKMLETTSDALKTLETENRVRLQRFIQLIEIFNTIIQTQDEQECIETSIQEIQKLTNKNDLYFHKNKDQNSIDIYVTNFEKDIKEYFGSISLIVKNIDDENERNFYASIVSMITLQLERIRLINTTTAVSKAKSAFISNMSHELRTPLNAIIGFSQNLISYEELTENQQDSVASIESSAEYLLSMINEILDIAKIEAGKMETHIKDVDILELVQNCYDMLRPLADDKEIAFELISDKLGEKRIQTDSKMFQQIILNLLSNAIKFTSSGYVKLSVYNKNSSLYIVVEDSGIGLSQDDISKLFSDFTQVQNIMQKKHKGSGLGLSLSKKMANLLDGDIQLTSDGLKKGSTAIFSLKI</sequence>
<dbReference type="SMART" id="SM00388">
    <property type="entry name" value="HisKA"/>
    <property type="match status" value="1"/>
</dbReference>
<accession>A0A975AYK5</accession>
<feature type="transmembrane region" description="Helical" evidence="8">
    <location>
        <begin position="12"/>
        <end position="34"/>
    </location>
</feature>
<keyword evidence="8" id="KW-0812">Transmembrane</keyword>
<comment type="catalytic activity">
    <reaction evidence="1">
        <text>ATP + protein L-histidine = ADP + protein N-phospho-L-histidine.</text>
        <dbReference type="EC" id="2.7.13.3"/>
    </reaction>
</comment>
<dbReference type="KEGG" id="saqt:GJV85_02215"/>
<dbReference type="InterPro" id="IPR003661">
    <property type="entry name" value="HisK_dim/P_dom"/>
</dbReference>
<dbReference type="Pfam" id="PF00672">
    <property type="entry name" value="HAMP"/>
    <property type="match status" value="1"/>
</dbReference>
<keyword evidence="5" id="KW-0808">Transferase</keyword>
<dbReference type="SUPFAM" id="SSF55874">
    <property type="entry name" value="ATPase domain of HSP90 chaperone/DNA topoisomerase II/histidine kinase"/>
    <property type="match status" value="1"/>
</dbReference>
<organism evidence="11 12">
    <name type="scientific">Sulfurimonas aquatica</name>
    <dbReference type="NCBI Taxonomy" id="2672570"/>
    <lineage>
        <taxon>Bacteria</taxon>
        <taxon>Pseudomonadati</taxon>
        <taxon>Campylobacterota</taxon>
        <taxon>Epsilonproteobacteria</taxon>
        <taxon>Campylobacterales</taxon>
        <taxon>Sulfurimonadaceae</taxon>
        <taxon>Sulfurimonas</taxon>
    </lineage>
</organism>
<gene>
    <name evidence="11" type="ORF">GJV85_02215</name>
</gene>
<keyword evidence="8" id="KW-1133">Transmembrane helix</keyword>
<dbReference type="PANTHER" id="PTHR43047:SF63">
    <property type="entry name" value="HISTIDINE KINASE"/>
    <property type="match status" value="1"/>
</dbReference>
<dbReference type="PROSITE" id="PS50885">
    <property type="entry name" value="HAMP"/>
    <property type="match status" value="1"/>
</dbReference>
<dbReference type="PROSITE" id="PS50109">
    <property type="entry name" value="HIS_KIN"/>
    <property type="match status" value="1"/>
</dbReference>
<dbReference type="SUPFAM" id="SSF158472">
    <property type="entry name" value="HAMP domain-like"/>
    <property type="match status" value="1"/>
</dbReference>
<dbReference type="PANTHER" id="PTHR43047">
    <property type="entry name" value="TWO-COMPONENT HISTIDINE PROTEIN KINASE"/>
    <property type="match status" value="1"/>
</dbReference>
<comment type="subcellular location">
    <subcellularLocation>
        <location evidence="2">Membrane</location>
    </subcellularLocation>
</comment>
<dbReference type="EMBL" id="CP046072">
    <property type="protein sequence ID" value="QSZ40977.1"/>
    <property type="molecule type" value="Genomic_DNA"/>
</dbReference>
<dbReference type="AlphaFoldDB" id="A0A975AYK5"/>
<protein>
    <recommendedName>
        <fullName evidence="3">histidine kinase</fullName>
        <ecNumber evidence="3">2.7.13.3</ecNumber>
    </recommendedName>
</protein>
<proteinExistence type="predicted"/>
<dbReference type="InterPro" id="IPR004358">
    <property type="entry name" value="Sig_transdc_His_kin-like_C"/>
</dbReference>
<dbReference type="CDD" id="cd00082">
    <property type="entry name" value="HisKA"/>
    <property type="match status" value="1"/>
</dbReference>
<dbReference type="Gene3D" id="1.10.287.130">
    <property type="match status" value="1"/>
</dbReference>
<dbReference type="RefSeq" id="WP_207562250.1">
    <property type="nucleotide sequence ID" value="NZ_CP046072.1"/>
</dbReference>
<evidence type="ECO:0000259" key="9">
    <source>
        <dbReference type="PROSITE" id="PS50109"/>
    </source>
</evidence>
<evidence type="ECO:0000256" key="6">
    <source>
        <dbReference type="ARBA" id="ARBA00022777"/>
    </source>
</evidence>
<dbReference type="SMART" id="SM00387">
    <property type="entry name" value="HATPase_c"/>
    <property type="match status" value="1"/>
</dbReference>
<dbReference type="EC" id="2.7.13.3" evidence="3"/>
<name>A0A975AYK5_9BACT</name>
<dbReference type="GO" id="GO:0005886">
    <property type="term" value="C:plasma membrane"/>
    <property type="evidence" value="ECO:0007669"/>
    <property type="project" value="TreeGrafter"/>
</dbReference>
<dbReference type="SUPFAM" id="SSF47384">
    <property type="entry name" value="Homodimeric domain of signal transducing histidine kinase"/>
    <property type="match status" value="1"/>
</dbReference>
<dbReference type="InterPro" id="IPR003660">
    <property type="entry name" value="HAMP_dom"/>
</dbReference>
<dbReference type="GO" id="GO:0000155">
    <property type="term" value="F:phosphorelay sensor kinase activity"/>
    <property type="evidence" value="ECO:0007669"/>
    <property type="project" value="InterPro"/>
</dbReference>
<feature type="domain" description="HAMP" evidence="10">
    <location>
        <begin position="277"/>
        <end position="330"/>
    </location>
</feature>
<evidence type="ECO:0000256" key="1">
    <source>
        <dbReference type="ARBA" id="ARBA00000085"/>
    </source>
</evidence>
<dbReference type="Gene3D" id="3.30.565.10">
    <property type="entry name" value="Histidine kinase-like ATPase, C-terminal domain"/>
    <property type="match status" value="1"/>
</dbReference>
<feature type="coiled-coil region" evidence="7">
    <location>
        <begin position="49"/>
        <end position="76"/>
    </location>
</feature>
<dbReference type="CDD" id="cd06225">
    <property type="entry name" value="HAMP"/>
    <property type="match status" value="1"/>
</dbReference>
<evidence type="ECO:0000256" key="8">
    <source>
        <dbReference type="SAM" id="Phobius"/>
    </source>
</evidence>
<keyword evidence="12" id="KW-1185">Reference proteome</keyword>
<dbReference type="PRINTS" id="PR00344">
    <property type="entry name" value="BCTRLSENSOR"/>
</dbReference>
<reference evidence="11" key="2">
    <citation type="submission" date="2021-04" db="EMBL/GenBank/DDBJ databases">
        <title>Isolation and characterization of a novel species of the genus Sulfurimonas.</title>
        <authorList>
            <person name="Fukui M."/>
        </authorList>
    </citation>
    <scope>NUCLEOTIDE SEQUENCE</scope>
    <source>
        <strain evidence="11">H1576</strain>
    </source>
</reference>
<evidence type="ECO:0000313" key="11">
    <source>
        <dbReference type="EMBL" id="QSZ40977.1"/>
    </source>
</evidence>
<dbReference type="Gene3D" id="6.10.340.10">
    <property type="match status" value="1"/>
</dbReference>
<keyword evidence="6" id="KW-0418">Kinase</keyword>
<evidence type="ECO:0000256" key="5">
    <source>
        <dbReference type="ARBA" id="ARBA00022679"/>
    </source>
</evidence>
<evidence type="ECO:0000256" key="2">
    <source>
        <dbReference type="ARBA" id="ARBA00004370"/>
    </source>
</evidence>
<evidence type="ECO:0000256" key="7">
    <source>
        <dbReference type="SAM" id="Coils"/>
    </source>
</evidence>
<evidence type="ECO:0000259" key="10">
    <source>
        <dbReference type="PROSITE" id="PS50885"/>
    </source>
</evidence>
<keyword evidence="7" id="KW-0175">Coiled coil</keyword>
<feature type="domain" description="Histidine kinase" evidence="9">
    <location>
        <begin position="457"/>
        <end position="673"/>
    </location>
</feature>
<evidence type="ECO:0000256" key="3">
    <source>
        <dbReference type="ARBA" id="ARBA00012438"/>
    </source>
</evidence>